<name>A0ABV0EBN1_9BURK</name>
<keyword evidence="2" id="KW-1185">Reference proteome</keyword>
<evidence type="ECO:0000313" key="1">
    <source>
        <dbReference type="EMBL" id="MEO1766060.1"/>
    </source>
</evidence>
<evidence type="ECO:0008006" key="3">
    <source>
        <dbReference type="Google" id="ProtNLM"/>
    </source>
</evidence>
<proteinExistence type="predicted"/>
<comment type="caution">
    <text evidence="1">The sequence shown here is derived from an EMBL/GenBank/DDBJ whole genome shotgun (WGS) entry which is preliminary data.</text>
</comment>
<organism evidence="1 2">
    <name type="scientific">Thiobacter aerophilum</name>
    <dbReference type="NCBI Taxonomy" id="3121275"/>
    <lineage>
        <taxon>Bacteria</taxon>
        <taxon>Pseudomonadati</taxon>
        <taxon>Pseudomonadota</taxon>
        <taxon>Betaproteobacteria</taxon>
        <taxon>Burkholderiales</taxon>
        <taxon>Thiobacteraceae</taxon>
        <taxon>Thiobacter</taxon>
    </lineage>
</organism>
<protein>
    <recommendedName>
        <fullName evidence="3">OmpA family protein</fullName>
    </recommendedName>
</protein>
<gene>
    <name evidence="1" type="ORF">V6E02_02380</name>
</gene>
<dbReference type="RefSeq" id="WP_347306752.1">
    <property type="nucleotide sequence ID" value="NZ_JBAJEX010000001.1"/>
</dbReference>
<dbReference type="Proteomes" id="UP001482231">
    <property type="component" value="Unassembled WGS sequence"/>
</dbReference>
<sequence>MRWILGLFVLLPWAAAGQDFTVPESFWLAPRSGPAIIAEPAIAQAVHRFLDHPGAQLILHHGRNDEASAQAEELRGWLIALGIEADVIQLLADGSSGRPLRIEVTSSNPAKAPQ</sequence>
<reference evidence="1 2" key="1">
    <citation type="submission" date="2024-02" db="EMBL/GenBank/DDBJ databases">
        <title>New thermophilic sulfur-oxidizing bacteria from a hot springs of the Uzon caldera (Kamchatka, Russia).</title>
        <authorList>
            <person name="Dukat A.M."/>
            <person name="Elcheninov A.G."/>
            <person name="Frolov E.N."/>
        </authorList>
    </citation>
    <scope>NUCLEOTIDE SEQUENCE [LARGE SCALE GENOMIC DNA]</scope>
    <source>
        <strain evidence="1 2">AK1</strain>
    </source>
</reference>
<accession>A0ABV0EBN1</accession>
<evidence type="ECO:0000313" key="2">
    <source>
        <dbReference type="Proteomes" id="UP001482231"/>
    </source>
</evidence>
<dbReference type="EMBL" id="JBAJEX010000001">
    <property type="protein sequence ID" value="MEO1766060.1"/>
    <property type="molecule type" value="Genomic_DNA"/>
</dbReference>